<evidence type="ECO:0000259" key="9">
    <source>
        <dbReference type="PROSITE" id="PS51012"/>
    </source>
</evidence>
<dbReference type="SUPFAM" id="SSF52540">
    <property type="entry name" value="P-loop containing nucleoside triphosphate hydrolases"/>
    <property type="match status" value="1"/>
</dbReference>
<dbReference type="InterPro" id="IPR047817">
    <property type="entry name" value="ABC2_TM_bact-type"/>
</dbReference>
<protein>
    <submittedName>
        <fullName evidence="10">Uncharacterized protein</fullName>
    </submittedName>
</protein>
<dbReference type="InterPro" id="IPR027417">
    <property type="entry name" value="P-loop_NTPase"/>
</dbReference>
<keyword evidence="4" id="KW-0067">ATP-binding</keyword>
<name>A0A9Q0MAU0_BLOTA</name>
<organism evidence="10 11">
    <name type="scientific">Blomia tropicalis</name>
    <name type="common">Mite</name>
    <dbReference type="NCBI Taxonomy" id="40697"/>
    <lineage>
        <taxon>Eukaryota</taxon>
        <taxon>Metazoa</taxon>
        <taxon>Ecdysozoa</taxon>
        <taxon>Arthropoda</taxon>
        <taxon>Chelicerata</taxon>
        <taxon>Arachnida</taxon>
        <taxon>Acari</taxon>
        <taxon>Acariformes</taxon>
        <taxon>Sarcoptiformes</taxon>
        <taxon>Astigmata</taxon>
        <taxon>Glycyphagoidea</taxon>
        <taxon>Echimyopodidae</taxon>
        <taxon>Blomia</taxon>
    </lineage>
</organism>
<dbReference type="GO" id="GO:0016020">
    <property type="term" value="C:membrane"/>
    <property type="evidence" value="ECO:0007669"/>
    <property type="project" value="UniProtKB-SubCell"/>
</dbReference>
<dbReference type="EMBL" id="JAPWDV010000001">
    <property type="protein sequence ID" value="KAJ6221848.1"/>
    <property type="molecule type" value="Genomic_DNA"/>
</dbReference>
<dbReference type="OMA" id="HSEATEY"/>
<feature type="transmembrane region" description="Helical" evidence="7">
    <location>
        <begin position="604"/>
        <end position="627"/>
    </location>
</feature>
<dbReference type="PANTHER" id="PTHR43038:SF3">
    <property type="entry name" value="ABC TRANSPORTER G FAMILY MEMBER 20 ISOFORM X1"/>
    <property type="match status" value="1"/>
</dbReference>
<reference evidence="10" key="1">
    <citation type="submission" date="2022-12" db="EMBL/GenBank/DDBJ databases">
        <title>Genome assemblies of Blomia tropicalis.</title>
        <authorList>
            <person name="Cui Y."/>
        </authorList>
    </citation>
    <scope>NUCLEOTIDE SEQUENCE</scope>
    <source>
        <tissue evidence="10">Adult mites</tissue>
    </source>
</reference>
<dbReference type="PROSITE" id="PS51012">
    <property type="entry name" value="ABC_TM2"/>
    <property type="match status" value="1"/>
</dbReference>
<feature type="transmembrane region" description="Helical" evidence="7">
    <location>
        <begin position="573"/>
        <end position="597"/>
    </location>
</feature>
<dbReference type="InterPro" id="IPR013525">
    <property type="entry name" value="ABC2_TM"/>
</dbReference>
<keyword evidence="3" id="KW-0547">Nucleotide-binding</keyword>
<evidence type="ECO:0000313" key="10">
    <source>
        <dbReference type="EMBL" id="KAJ6221848.1"/>
    </source>
</evidence>
<dbReference type="AlphaFoldDB" id="A0A9Q0MAU0"/>
<accession>A0A9Q0MAU0</accession>
<comment type="subcellular location">
    <subcellularLocation>
        <location evidence="1">Membrane</location>
        <topology evidence="1">Multi-pass membrane protein</topology>
    </subcellularLocation>
</comment>
<evidence type="ECO:0000313" key="11">
    <source>
        <dbReference type="Proteomes" id="UP001142055"/>
    </source>
</evidence>
<feature type="transmembrane region" description="Helical" evidence="7">
    <location>
        <begin position="666"/>
        <end position="687"/>
    </location>
</feature>
<evidence type="ECO:0000256" key="1">
    <source>
        <dbReference type="ARBA" id="ARBA00004141"/>
    </source>
</evidence>
<evidence type="ECO:0000256" key="6">
    <source>
        <dbReference type="ARBA" id="ARBA00023136"/>
    </source>
</evidence>
<evidence type="ECO:0000259" key="8">
    <source>
        <dbReference type="PROSITE" id="PS50893"/>
    </source>
</evidence>
<dbReference type="PROSITE" id="PS00211">
    <property type="entry name" value="ABC_TRANSPORTER_1"/>
    <property type="match status" value="1"/>
</dbReference>
<evidence type="ECO:0000256" key="7">
    <source>
        <dbReference type="SAM" id="Phobius"/>
    </source>
</evidence>
<dbReference type="InterPro" id="IPR003593">
    <property type="entry name" value="AAA+_ATPase"/>
</dbReference>
<dbReference type="CDD" id="cd03230">
    <property type="entry name" value="ABC_DR_subfamily_A"/>
    <property type="match status" value="1"/>
</dbReference>
<keyword evidence="5 7" id="KW-1133">Transmembrane helix</keyword>
<dbReference type="Gene3D" id="3.40.50.300">
    <property type="entry name" value="P-loop containing nucleotide triphosphate hydrolases"/>
    <property type="match status" value="1"/>
</dbReference>
<dbReference type="Proteomes" id="UP001142055">
    <property type="component" value="Chromosome 1"/>
</dbReference>
<sequence>MSKNQDVVEHANVNIAVNVKNVCFSFQPKQNNVLNHVHMQLPQGSLYGLLGPSGCGKTTLFRCIIGRLIPKSGSINIFGETPGSNSCSIPGPGVGYMPQDLALFPEFTATEILKYFGQLYHMKSSLISERTEILTKLLLVPKNRKIANLSGGQRRRVSLATSLIHAPPLLLLDEPTVGLDPVIQMEIWNYLNILCRQSNISIIITTHYIEEARNADIVGFMRNGRILAQANPEQLLERYQLTSLEALFLRLCEREPDSIETTDFCQVRPKAINQNIEMNPIQQEGHSEPSITNAPVKLKPYHRTNVDLWHVWALFKKNMLRLIRSYIIFTFFIFLPSIQTFLFFMSLRKNPSNFPVAIYSPEMPARLSAKYLSYLESNNVKMKYFESHSEATEYVKLGKARTVIHIPYNYTEGISQRINLLTNADQSIIDSSNIKLEIDMSNQVIGYYVIQALYYAFKPFAEQILNGMGYNVALLAPPIEIMEPIYGKLKRTMLISLYPGVLVILSFFATAALSIICLIKEHKDGMLERTLSASVTSLEFIISHLLSNILLLTFQMTVLVFVSFYLIGFEIKGSFYLVIGLIYLQGLAGVMFGLWISSITHDEIAAGMIGISFLLSSTLISGLMWPIQSHPPWLYMVSAIFPQTLTIDSMRSIIIRGWSITNPTVAMGFFISTIWILFFLTVAIYTFQKSLR</sequence>
<evidence type="ECO:0000256" key="4">
    <source>
        <dbReference type="ARBA" id="ARBA00022840"/>
    </source>
</evidence>
<feature type="domain" description="ABC transporter" evidence="8">
    <location>
        <begin position="17"/>
        <end position="248"/>
    </location>
</feature>
<dbReference type="GO" id="GO:0005524">
    <property type="term" value="F:ATP binding"/>
    <property type="evidence" value="ECO:0007669"/>
    <property type="project" value="UniProtKB-KW"/>
</dbReference>
<dbReference type="Pfam" id="PF00005">
    <property type="entry name" value="ABC_tran"/>
    <property type="match status" value="1"/>
</dbReference>
<evidence type="ECO:0000256" key="5">
    <source>
        <dbReference type="ARBA" id="ARBA00022989"/>
    </source>
</evidence>
<keyword evidence="2 7" id="KW-0812">Transmembrane</keyword>
<feature type="transmembrane region" description="Helical" evidence="7">
    <location>
        <begin position="497"/>
        <end position="519"/>
    </location>
</feature>
<evidence type="ECO:0000256" key="3">
    <source>
        <dbReference type="ARBA" id="ARBA00022741"/>
    </source>
</evidence>
<keyword evidence="11" id="KW-1185">Reference proteome</keyword>
<dbReference type="GO" id="GO:0140359">
    <property type="term" value="F:ABC-type transporter activity"/>
    <property type="evidence" value="ECO:0007669"/>
    <property type="project" value="InterPro"/>
</dbReference>
<dbReference type="PROSITE" id="PS50893">
    <property type="entry name" value="ABC_TRANSPORTER_2"/>
    <property type="match status" value="1"/>
</dbReference>
<dbReference type="GO" id="GO:0016887">
    <property type="term" value="F:ATP hydrolysis activity"/>
    <property type="evidence" value="ECO:0007669"/>
    <property type="project" value="InterPro"/>
</dbReference>
<proteinExistence type="predicted"/>
<comment type="caution">
    <text evidence="10">The sequence shown here is derived from an EMBL/GenBank/DDBJ whole genome shotgun (WGS) entry which is preliminary data.</text>
</comment>
<keyword evidence="6 7" id="KW-0472">Membrane</keyword>
<feature type="transmembrane region" description="Helical" evidence="7">
    <location>
        <begin position="326"/>
        <end position="347"/>
    </location>
</feature>
<gene>
    <name evidence="10" type="ORF">RDWZM_000393</name>
</gene>
<dbReference type="Pfam" id="PF12698">
    <property type="entry name" value="ABC2_membrane_3"/>
    <property type="match status" value="1"/>
</dbReference>
<dbReference type="PANTHER" id="PTHR43038">
    <property type="entry name" value="ATP-BINDING CASSETTE, SUB-FAMILY H, MEMBER 1"/>
    <property type="match status" value="1"/>
</dbReference>
<dbReference type="SMART" id="SM00382">
    <property type="entry name" value="AAA"/>
    <property type="match status" value="1"/>
</dbReference>
<dbReference type="InterPro" id="IPR003439">
    <property type="entry name" value="ABC_transporter-like_ATP-bd"/>
</dbReference>
<feature type="domain" description="ABC transmembrane type-2" evidence="9">
    <location>
        <begin position="450"/>
        <end position="690"/>
    </location>
</feature>
<dbReference type="InterPro" id="IPR017871">
    <property type="entry name" value="ABC_transporter-like_CS"/>
</dbReference>
<feature type="transmembrane region" description="Helical" evidence="7">
    <location>
        <begin position="540"/>
        <end position="567"/>
    </location>
</feature>
<evidence type="ECO:0000256" key="2">
    <source>
        <dbReference type="ARBA" id="ARBA00022692"/>
    </source>
</evidence>